<comment type="function">
    <text evidence="5">This protein binds to the 23S rRNA, and is important in its secondary structure. It is located near the subunit interface in the base of the L7/L12 stalk, and near the tRNA binding site of the peptidyltransferase center.</text>
</comment>
<reference evidence="7 8" key="1">
    <citation type="journal article" date="2016" name="Sci. Rep.">
        <title>Metabolic traits of an uncultured archaeal lineage -MSBL1- from brine pools of the Red Sea.</title>
        <authorList>
            <person name="Mwirichia R."/>
            <person name="Alam I."/>
            <person name="Rashid M."/>
            <person name="Vinu M."/>
            <person name="Ba-Alawi W."/>
            <person name="Anthony Kamau A."/>
            <person name="Kamanda Ngugi D."/>
            <person name="Goker M."/>
            <person name="Klenk H.P."/>
            <person name="Bajic V."/>
            <person name="Stingl U."/>
        </authorList>
    </citation>
    <scope>NUCLEOTIDE SEQUENCE [LARGE SCALE GENOMIC DNA]</scope>
    <source>
        <strain evidence="7">SCGC-AAA259D14</strain>
    </source>
</reference>
<dbReference type="PROSITE" id="PS00700">
    <property type="entry name" value="RIBOSOMAL_L6_2"/>
    <property type="match status" value="1"/>
</dbReference>
<dbReference type="PATRIC" id="fig|1698261.3.peg.221"/>
<evidence type="ECO:0000256" key="3">
    <source>
        <dbReference type="ARBA" id="ARBA00022980"/>
    </source>
</evidence>
<dbReference type="InterPro" id="IPR036789">
    <property type="entry name" value="Ribosomal_uL6-like_a/b-dom_sf"/>
</dbReference>
<dbReference type="InterPro" id="IPR000702">
    <property type="entry name" value="Ribosomal_uL6-like"/>
</dbReference>
<dbReference type="NCBIfam" id="NF004037">
    <property type="entry name" value="PRK05518.1"/>
    <property type="match status" value="1"/>
</dbReference>
<evidence type="ECO:0000313" key="8">
    <source>
        <dbReference type="Proteomes" id="UP000070589"/>
    </source>
</evidence>
<dbReference type="EMBL" id="LHXL01000013">
    <property type="protein sequence ID" value="KXA90108.1"/>
    <property type="molecule type" value="Genomic_DNA"/>
</dbReference>
<dbReference type="PANTHER" id="PTHR11655">
    <property type="entry name" value="60S/50S RIBOSOMAL PROTEIN L6/L9"/>
    <property type="match status" value="1"/>
</dbReference>
<dbReference type="Gene3D" id="3.90.930.12">
    <property type="entry name" value="Ribosomal protein L6, alpha-beta domain"/>
    <property type="match status" value="2"/>
</dbReference>
<feature type="domain" description="Large ribosomal subunit protein uL6 alpha-beta" evidence="6">
    <location>
        <begin position="96"/>
        <end position="170"/>
    </location>
</feature>
<dbReference type="Proteomes" id="UP000070589">
    <property type="component" value="Unassembled WGS sequence"/>
</dbReference>
<evidence type="ECO:0000256" key="5">
    <source>
        <dbReference type="HAMAP-Rule" id="MF_01365"/>
    </source>
</evidence>
<dbReference type="SUPFAM" id="SSF56053">
    <property type="entry name" value="Ribosomal protein L6"/>
    <property type="match status" value="2"/>
</dbReference>
<keyword evidence="8" id="KW-1185">Reference proteome</keyword>
<keyword evidence="3 5" id="KW-0689">Ribosomal protein</keyword>
<dbReference type="GO" id="GO:0003735">
    <property type="term" value="F:structural constituent of ribosome"/>
    <property type="evidence" value="ECO:0007669"/>
    <property type="project" value="UniProtKB-UniRule"/>
</dbReference>
<dbReference type="GO" id="GO:0019843">
    <property type="term" value="F:rRNA binding"/>
    <property type="evidence" value="ECO:0007669"/>
    <property type="project" value="UniProtKB-UniRule"/>
</dbReference>
<keyword evidence="2 5" id="KW-0694">RNA-binding</keyword>
<evidence type="ECO:0000259" key="6">
    <source>
        <dbReference type="Pfam" id="PF00347"/>
    </source>
</evidence>
<dbReference type="NCBIfam" id="TIGR03653">
    <property type="entry name" value="uL6_arch"/>
    <property type="match status" value="1"/>
</dbReference>
<dbReference type="AlphaFoldDB" id="A0A133U7G4"/>
<keyword evidence="4 5" id="KW-0687">Ribonucleoprotein</keyword>
<organism evidence="7 8">
    <name type="scientific">candidate division MSBL1 archaeon SCGC-AAA259D14</name>
    <dbReference type="NCBI Taxonomy" id="1698261"/>
    <lineage>
        <taxon>Archaea</taxon>
        <taxon>Methanobacteriati</taxon>
        <taxon>Methanobacteriota</taxon>
        <taxon>candidate division MSBL1</taxon>
    </lineage>
</organism>
<dbReference type="Pfam" id="PF00347">
    <property type="entry name" value="Ribosomal_L6"/>
    <property type="match status" value="2"/>
</dbReference>
<dbReference type="GO" id="GO:0002181">
    <property type="term" value="P:cytoplasmic translation"/>
    <property type="evidence" value="ECO:0007669"/>
    <property type="project" value="TreeGrafter"/>
</dbReference>
<comment type="subunit">
    <text evidence="5">Part of the 50S ribosomal subunit.</text>
</comment>
<dbReference type="InterPro" id="IPR020040">
    <property type="entry name" value="Ribosomal_uL6_a/b-dom"/>
</dbReference>
<gene>
    <name evidence="5" type="primary">rpl6</name>
    <name evidence="7" type="ORF">AKJ62_01710</name>
</gene>
<feature type="domain" description="Large ribosomal subunit protein uL6 alpha-beta" evidence="6">
    <location>
        <begin position="12"/>
        <end position="84"/>
    </location>
</feature>
<keyword evidence="1 5" id="KW-0699">rRNA-binding</keyword>
<protein>
    <recommendedName>
        <fullName evidence="5">Large ribosomal subunit protein uL6</fullName>
    </recommendedName>
</protein>
<proteinExistence type="inferred from homology"/>
<evidence type="ECO:0000256" key="4">
    <source>
        <dbReference type="ARBA" id="ARBA00023274"/>
    </source>
</evidence>
<accession>A0A133U7G4</accession>
<dbReference type="HAMAP" id="MF_01365_A">
    <property type="entry name" value="Ribosomal_uL6_A"/>
    <property type="match status" value="1"/>
</dbReference>
<name>A0A133U7G4_9EURY</name>
<evidence type="ECO:0000256" key="1">
    <source>
        <dbReference type="ARBA" id="ARBA00022730"/>
    </source>
</evidence>
<dbReference type="InterPro" id="IPR002359">
    <property type="entry name" value="Ribosomal_uL6_CS2"/>
</dbReference>
<sequence length="177" mass="19804">MLDMGFKRTIKVPEEVEVDIEGGTVTISGPKGEISRRFDLIGITIEREGDEIIVKSESSKKRIRALMGTTIAHINNMIKGVTEGFVSKLKIVYSHFPISVSVRDDKFIIENFIGEEKPRVANIVGETEVEIKNDEIEVKGTDKEDVGQTAANIEQTARVKGRDPRIFQDGIYITERP</sequence>
<evidence type="ECO:0000256" key="2">
    <source>
        <dbReference type="ARBA" id="ARBA00022884"/>
    </source>
</evidence>
<dbReference type="PANTHER" id="PTHR11655:SF16">
    <property type="entry name" value="60S RIBOSOMAL PROTEIN L9"/>
    <property type="match status" value="1"/>
</dbReference>
<comment type="caution">
    <text evidence="7">The sequence shown here is derived from an EMBL/GenBank/DDBJ whole genome shotgun (WGS) entry which is preliminary data.</text>
</comment>
<dbReference type="InterPro" id="IPR019907">
    <property type="entry name" value="Ribosomal_uL6_arc"/>
</dbReference>
<evidence type="ECO:0000313" key="7">
    <source>
        <dbReference type="EMBL" id="KXA90108.1"/>
    </source>
</evidence>
<dbReference type="FunFam" id="3.90.930.12:FF:000008">
    <property type="entry name" value="50S ribosomal protein L6"/>
    <property type="match status" value="1"/>
</dbReference>
<comment type="similarity">
    <text evidence="5">Belongs to the universal ribosomal protein uL6 family.</text>
</comment>
<dbReference type="GO" id="GO:0022625">
    <property type="term" value="C:cytosolic large ribosomal subunit"/>
    <property type="evidence" value="ECO:0007669"/>
    <property type="project" value="UniProtKB-UniRule"/>
</dbReference>
<dbReference type="PIRSF" id="PIRSF002162">
    <property type="entry name" value="Ribosomal_L6"/>
    <property type="match status" value="1"/>
</dbReference>